<keyword evidence="1" id="KW-0805">Transcription regulation</keyword>
<dbReference type="InterPro" id="IPR029016">
    <property type="entry name" value="GAF-like_dom_sf"/>
</dbReference>
<dbReference type="InterPro" id="IPR036388">
    <property type="entry name" value="WH-like_DNA-bd_sf"/>
</dbReference>
<keyword evidence="7" id="KW-1185">Reference proteome</keyword>
<dbReference type="GO" id="GO:0046278">
    <property type="term" value="P:3,4-dihydroxybenzoate metabolic process"/>
    <property type="evidence" value="ECO:0007669"/>
    <property type="project" value="InterPro"/>
</dbReference>
<dbReference type="PANTHER" id="PTHR30136">
    <property type="entry name" value="HELIX-TURN-HELIX TRANSCRIPTIONAL REGULATOR, ICLR FAMILY"/>
    <property type="match status" value="1"/>
</dbReference>
<dbReference type="Proteomes" id="UP000231501">
    <property type="component" value="Unassembled WGS sequence"/>
</dbReference>
<name>A0A2G9C475_9BURK</name>
<reference evidence="6 7" key="1">
    <citation type="submission" date="2017-11" db="EMBL/GenBank/DDBJ databases">
        <title>Draft genome sequence of Mitsuaria sp. HWN-4.</title>
        <authorList>
            <person name="Gundlapally S.R."/>
        </authorList>
    </citation>
    <scope>NUCLEOTIDE SEQUENCE [LARGE SCALE GENOMIC DNA]</scope>
    <source>
        <strain evidence="6 7">HWN-4</strain>
    </source>
</reference>
<dbReference type="InterPro" id="IPR050707">
    <property type="entry name" value="HTH_MetabolicPath_Reg"/>
</dbReference>
<dbReference type="PANTHER" id="PTHR30136:SF34">
    <property type="entry name" value="TRANSCRIPTIONAL REGULATOR"/>
    <property type="match status" value="1"/>
</dbReference>
<dbReference type="AlphaFoldDB" id="A0A2G9C475"/>
<dbReference type="Gene3D" id="3.30.450.40">
    <property type="match status" value="1"/>
</dbReference>
<dbReference type="Gene3D" id="1.10.10.10">
    <property type="entry name" value="Winged helix-like DNA-binding domain superfamily/Winged helix DNA-binding domain"/>
    <property type="match status" value="1"/>
</dbReference>
<dbReference type="SUPFAM" id="SSF46785">
    <property type="entry name" value="Winged helix' DNA-binding domain"/>
    <property type="match status" value="1"/>
</dbReference>
<keyword evidence="2" id="KW-0238">DNA-binding</keyword>
<dbReference type="Pfam" id="PF09339">
    <property type="entry name" value="HTH_IclR"/>
    <property type="match status" value="1"/>
</dbReference>
<gene>
    <name evidence="6" type="ORF">CS062_20910</name>
</gene>
<dbReference type="GO" id="GO:0003677">
    <property type="term" value="F:DNA binding"/>
    <property type="evidence" value="ECO:0007669"/>
    <property type="project" value="UniProtKB-KW"/>
</dbReference>
<accession>A0A2G9C475</accession>
<dbReference type="GO" id="GO:0045892">
    <property type="term" value="P:negative regulation of DNA-templated transcription"/>
    <property type="evidence" value="ECO:0007669"/>
    <property type="project" value="TreeGrafter"/>
</dbReference>
<evidence type="ECO:0000313" key="6">
    <source>
        <dbReference type="EMBL" id="PIM51241.1"/>
    </source>
</evidence>
<evidence type="ECO:0000256" key="2">
    <source>
        <dbReference type="ARBA" id="ARBA00023125"/>
    </source>
</evidence>
<comment type="caution">
    <text evidence="6">The sequence shown here is derived from an EMBL/GenBank/DDBJ whole genome shotgun (WGS) entry which is preliminary data.</text>
</comment>
<dbReference type="EMBL" id="PEOG01000074">
    <property type="protein sequence ID" value="PIM51241.1"/>
    <property type="molecule type" value="Genomic_DNA"/>
</dbReference>
<dbReference type="GO" id="GO:0045893">
    <property type="term" value="P:positive regulation of DNA-templated transcription"/>
    <property type="evidence" value="ECO:0007669"/>
    <property type="project" value="InterPro"/>
</dbReference>
<dbReference type="OrthoDB" id="9807558at2"/>
<dbReference type="SMART" id="SM00346">
    <property type="entry name" value="HTH_ICLR"/>
    <property type="match status" value="1"/>
</dbReference>
<evidence type="ECO:0000313" key="7">
    <source>
        <dbReference type="Proteomes" id="UP000231501"/>
    </source>
</evidence>
<sequence>MSPDESAPLTSLKPGDSYVQSFARGLSVIRTFDSHHARQTLTEVAKRCGLTRAGARRILLTLQTLGYVRSEGRMFELTPKILDLGFAYLSSQPLWRFAEPIAMQLANDVRESVSIAVLDGDDAVFVLRVPMRKVLSDPMGVGSRLPAWATATGRVLLAALPVEEREARLAQVQLARRAVNTVRTHEELRAAVEQARRQHWCLVDQELEDGVLTVAAPITGRDGKVVAAINISTHASRTPPQVLLEQGLPKLQAAAQSLSQLLVLMKKD</sequence>
<feature type="domain" description="HTH iclR-type" evidence="4">
    <location>
        <begin position="19"/>
        <end position="79"/>
    </location>
</feature>
<dbReference type="GO" id="GO:0003700">
    <property type="term" value="F:DNA-binding transcription factor activity"/>
    <property type="evidence" value="ECO:0007669"/>
    <property type="project" value="TreeGrafter"/>
</dbReference>
<feature type="domain" description="IclR-ED" evidence="5">
    <location>
        <begin position="80"/>
        <end position="264"/>
    </location>
</feature>
<dbReference type="RefSeq" id="WP_099863519.1">
    <property type="nucleotide sequence ID" value="NZ_PEOG01000074.1"/>
</dbReference>
<dbReference type="InterPro" id="IPR014757">
    <property type="entry name" value="Tscrpt_reg_IclR_C"/>
</dbReference>
<organism evidence="6 7">
    <name type="scientific">Roseateles chitinivorans</name>
    <dbReference type="NCBI Taxonomy" id="2917965"/>
    <lineage>
        <taxon>Bacteria</taxon>
        <taxon>Pseudomonadati</taxon>
        <taxon>Pseudomonadota</taxon>
        <taxon>Betaproteobacteria</taxon>
        <taxon>Burkholderiales</taxon>
        <taxon>Sphaerotilaceae</taxon>
        <taxon>Roseateles</taxon>
    </lineage>
</organism>
<evidence type="ECO:0000259" key="4">
    <source>
        <dbReference type="PROSITE" id="PS51077"/>
    </source>
</evidence>
<dbReference type="InterPro" id="IPR005471">
    <property type="entry name" value="Tscrpt_reg_IclR_N"/>
</dbReference>
<dbReference type="PROSITE" id="PS51078">
    <property type="entry name" value="ICLR_ED"/>
    <property type="match status" value="1"/>
</dbReference>
<dbReference type="PROSITE" id="PS51077">
    <property type="entry name" value="HTH_ICLR"/>
    <property type="match status" value="1"/>
</dbReference>
<dbReference type="InterPro" id="IPR012794">
    <property type="entry name" value="PcaR_PcaU"/>
</dbReference>
<evidence type="ECO:0000259" key="5">
    <source>
        <dbReference type="PROSITE" id="PS51078"/>
    </source>
</evidence>
<protein>
    <submittedName>
        <fullName evidence="6">IclR family transcriptional regulator</fullName>
    </submittedName>
</protein>
<dbReference type="Pfam" id="PF01614">
    <property type="entry name" value="IclR_C"/>
    <property type="match status" value="1"/>
</dbReference>
<evidence type="ECO:0000256" key="3">
    <source>
        <dbReference type="ARBA" id="ARBA00023163"/>
    </source>
</evidence>
<proteinExistence type="predicted"/>
<dbReference type="NCBIfam" id="TIGR02431">
    <property type="entry name" value="pcaR_pcaU"/>
    <property type="match status" value="1"/>
</dbReference>
<dbReference type="SUPFAM" id="SSF55781">
    <property type="entry name" value="GAF domain-like"/>
    <property type="match status" value="1"/>
</dbReference>
<evidence type="ECO:0000256" key="1">
    <source>
        <dbReference type="ARBA" id="ARBA00023015"/>
    </source>
</evidence>
<keyword evidence="3" id="KW-0804">Transcription</keyword>
<dbReference type="InterPro" id="IPR036390">
    <property type="entry name" value="WH_DNA-bd_sf"/>
</dbReference>